<dbReference type="PROSITE" id="PS00600">
    <property type="entry name" value="AA_TRANSFER_CLASS_3"/>
    <property type="match status" value="1"/>
</dbReference>
<dbReference type="InterPro" id="IPR005814">
    <property type="entry name" value="Aminotrans_3"/>
</dbReference>
<dbReference type="InterPro" id="IPR015424">
    <property type="entry name" value="PyrdxlP-dep_Trfase"/>
</dbReference>
<proteinExistence type="inferred from homology"/>
<dbReference type="EC" id="5.4.3.8" evidence="5"/>
<comment type="similarity">
    <text evidence="2">Belongs to the class-III pyridoxal-phosphate-dependent aminotransferase family.</text>
</comment>
<dbReference type="Gene3D" id="3.90.1150.10">
    <property type="entry name" value="Aspartate Aminotransferase, domain 1"/>
    <property type="match status" value="1"/>
</dbReference>
<dbReference type="InterPro" id="IPR015421">
    <property type="entry name" value="PyrdxlP-dep_Trfase_major"/>
</dbReference>
<dbReference type="InterPro" id="IPR015422">
    <property type="entry name" value="PyrdxlP-dep_Trfase_small"/>
</dbReference>
<protein>
    <submittedName>
        <fullName evidence="5">Aminotransferase class-III</fullName>
        <ecNumber evidence="5">5.4.3.8</ecNumber>
    </submittedName>
</protein>
<dbReference type="Gene3D" id="3.40.640.10">
    <property type="entry name" value="Type I PLP-dependent aspartate aminotransferase-like (Major domain)"/>
    <property type="match status" value="1"/>
</dbReference>
<feature type="non-terminal residue" evidence="5">
    <location>
        <position position="1"/>
    </location>
</feature>
<evidence type="ECO:0000256" key="3">
    <source>
        <dbReference type="ARBA" id="ARBA00022898"/>
    </source>
</evidence>
<organism evidence="5">
    <name type="scientific">mine drainage metagenome</name>
    <dbReference type="NCBI Taxonomy" id="410659"/>
    <lineage>
        <taxon>unclassified sequences</taxon>
        <taxon>metagenomes</taxon>
        <taxon>ecological metagenomes</taxon>
    </lineage>
</organism>
<dbReference type="Pfam" id="PF00202">
    <property type="entry name" value="Aminotran_3"/>
    <property type="match status" value="1"/>
</dbReference>
<comment type="cofactor">
    <cofactor evidence="1">
        <name>pyridoxal 5'-phosphate</name>
        <dbReference type="ChEBI" id="CHEBI:597326"/>
    </cofactor>
</comment>
<evidence type="ECO:0000256" key="1">
    <source>
        <dbReference type="ARBA" id="ARBA00001933"/>
    </source>
</evidence>
<dbReference type="PANTHER" id="PTHR11986:SF58">
    <property type="entry name" value="LEUCINE_METHIONINE RACEMASE"/>
    <property type="match status" value="1"/>
</dbReference>
<dbReference type="GO" id="GO:0042802">
    <property type="term" value="F:identical protein binding"/>
    <property type="evidence" value="ECO:0007669"/>
    <property type="project" value="TreeGrafter"/>
</dbReference>
<keyword evidence="5" id="KW-0032">Aminotransferase</keyword>
<feature type="region of interest" description="Disordered" evidence="4">
    <location>
        <begin position="193"/>
        <end position="252"/>
    </location>
</feature>
<keyword evidence="3" id="KW-0663">Pyridoxal phosphate</keyword>
<keyword evidence="5" id="KW-0413">Isomerase</keyword>
<sequence length="252" mass="27764">VIPPKGWFAEIKRILDEHGILLIADEVQSGVGRTGAWFAIEHHGVVPDILTTAKAIGGGLPMGAVIIRADLDLAAGAHSNTFGGNLIASAASLATLGVIEREHLLENARTQGAHLRQRLTELAGRHPEIGDVRGIGLMVATEFVRDRTTKEPAARFRDRVIEEAYRRGLILLGCGRSSIRYIPPLIVRREEIDEGVRSSTRRSGRPAPPHEGRPPRRGRPPRARRPPPPGRRTRGGRGRPRRLRRLRHRPGE</sequence>
<dbReference type="GO" id="GO:0008483">
    <property type="term" value="F:transaminase activity"/>
    <property type="evidence" value="ECO:0007669"/>
    <property type="project" value="UniProtKB-KW"/>
</dbReference>
<reference evidence="5" key="1">
    <citation type="submission" date="2013-08" db="EMBL/GenBank/DDBJ databases">
        <authorList>
            <person name="Mendez C."/>
            <person name="Richter M."/>
            <person name="Ferrer M."/>
            <person name="Sanchez J."/>
        </authorList>
    </citation>
    <scope>NUCLEOTIDE SEQUENCE</scope>
</reference>
<evidence type="ECO:0000256" key="4">
    <source>
        <dbReference type="SAM" id="MobiDB-lite"/>
    </source>
</evidence>
<dbReference type="PANTHER" id="PTHR11986">
    <property type="entry name" value="AMINOTRANSFERASE CLASS III"/>
    <property type="match status" value="1"/>
</dbReference>
<dbReference type="InterPro" id="IPR049704">
    <property type="entry name" value="Aminotrans_3_PPA_site"/>
</dbReference>
<accession>T0YKR4</accession>
<keyword evidence="5" id="KW-0808">Transferase</keyword>
<dbReference type="AlphaFoldDB" id="T0YKR4"/>
<dbReference type="InterPro" id="IPR050103">
    <property type="entry name" value="Class-III_PLP-dep_AT"/>
</dbReference>
<feature type="non-terminal residue" evidence="5">
    <location>
        <position position="252"/>
    </location>
</feature>
<comment type="caution">
    <text evidence="5">The sequence shown here is derived from an EMBL/GenBank/DDBJ whole genome shotgun (WGS) entry which is preliminary data.</text>
</comment>
<reference evidence="5" key="2">
    <citation type="journal article" date="2014" name="ISME J.">
        <title>Microbial stratification in low pH oxic and suboxic macroscopic growths along an acid mine drainage.</title>
        <authorList>
            <person name="Mendez-Garcia C."/>
            <person name="Mesa V."/>
            <person name="Sprenger R.R."/>
            <person name="Richter M."/>
            <person name="Diez M.S."/>
            <person name="Solano J."/>
            <person name="Bargiela R."/>
            <person name="Golyshina O.V."/>
            <person name="Manteca A."/>
            <person name="Ramos J.L."/>
            <person name="Gallego J.R."/>
            <person name="Llorente I."/>
            <person name="Martins Dos Santos V.A."/>
            <person name="Jensen O.N."/>
            <person name="Pelaez A.I."/>
            <person name="Sanchez J."/>
            <person name="Ferrer M."/>
        </authorList>
    </citation>
    <scope>NUCLEOTIDE SEQUENCE</scope>
</reference>
<evidence type="ECO:0000313" key="5">
    <source>
        <dbReference type="EMBL" id="EQD36016.1"/>
    </source>
</evidence>
<dbReference type="GO" id="GO:0030170">
    <property type="term" value="F:pyridoxal phosphate binding"/>
    <property type="evidence" value="ECO:0007669"/>
    <property type="project" value="InterPro"/>
</dbReference>
<feature type="compositionally biased region" description="Basic residues" evidence="4">
    <location>
        <begin position="215"/>
        <end position="252"/>
    </location>
</feature>
<dbReference type="EMBL" id="AUZZ01008872">
    <property type="protein sequence ID" value="EQD36016.1"/>
    <property type="molecule type" value="Genomic_DNA"/>
</dbReference>
<dbReference type="CDD" id="cd00610">
    <property type="entry name" value="OAT_like"/>
    <property type="match status" value="1"/>
</dbReference>
<dbReference type="GO" id="GO:0042286">
    <property type="term" value="F:glutamate-1-semialdehyde 2,1-aminomutase activity"/>
    <property type="evidence" value="ECO:0007669"/>
    <property type="project" value="UniProtKB-EC"/>
</dbReference>
<dbReference type="SUPFAM" id="SSF53383">
    <property type="entry name" value="PLP-dependent transferases"/>
    <property type="match status" value="1"/>
</dbReference>
<name>T0YKR4_9ZZZZ</name>
<evidence type="ECO:0000256" key="2">
    <source>
        <dbReference type="ARBA" id="ARBA00008954"/>
    </source>
</evidence>
<gene>
    <name evidence="5" type="ORF">B2A_12303</name>
</gene>